<dbReference type="Proteomes" id="UP001145481">
    <property type="component" value="Unassembled WGS sequence"/>
</dbReference>
<organism evidence="4 5">
    <name type="scientific">Pasteurella multocida</name>
    <dbReference type="NCBI Taxonomy" id="747"/>
    <lineage>
        <taxon>Bacteria</taxon>
        <taxon>Pseudomonadati</taxon>
        <taxon>Pseudomonadota</taxon>
        <taxon>Gammaproteobacteria</taxon>
        <taxon>Pasteurellales</taxon>
        <taxon>Pasteurellaceae</taxon>
        <taxon>Pasteurella</taxon>
    </lineage>
</organism>
<reference evidence="3" key="3">
    <citation type="submission" date="2022-07" db="EMBL/GenBank/DDBJ databases">
        <title>Sequence of Pasteurella multocoda 17BRD-035.</title>
        <authorList>
            <person name="Roy Chowdhury P."/>
            <person name="Alhamami T."/>
            <person name="Trott D.J."/>
            <person name="Djordvevic S.P."/>
        </authorList>
    </citation>
    <scope>NUCLEOTIDE SEQUENCE</scope>
    <source>
        <strain evidence="3">17BRD-035</strain>
    </source>
</reference>
<reference evidence="2" key="2">
    <citation type="submission" date="2022-07" db="EMBL/GenBank/DDBJ databases">
        <title>Genome-based characterization of novel serogroup A variants of Pasteurella multocida.</title>
        <authorList>
            <person name="Prajapati A."/>
            <person name="Yogisharadhya R."/>
            <person name="Mohanty N."/>
            <person name="Chanda M."/>
            <person name="Mendem S.K."/>
            <person name="Siddaramappa S."/>
            <person name="Shivachandra S.B."/>
        </authorList>
    </citation>
    <scope>NUCLEOTIDE SEQUENCE</scope>
    <source>
        <strain evidence="2">NIVEDIPm19</strain>
    </source>
</reference>
<evidence type="ECO:0000256" key="1">
    <source>
        <dbReference type="SAM" id="Phobius"/>
    </source>
</evidence>
<dbReference type="EMBL" id="JANJHC010000002">
    <property type="protein sequence ID" value="MDA5622235.1"/>
    <property type="molecule type" value="Genomic_DNA"/>
</dbReference>
<comment type="caution">
    <text evidence="4">The sequence shown here is derived from an EMBL/GenBank/DDBJ whole genome shotgun (WGS) entry which is preliminary data.</text>
</comment>
<sequence>MIFYYDKGMSLPVLLMALMLFSGIFLSTQQWLSYQRQRAIYIYQHVQALQIAQNQKQRQFLGLACENNVKRNDLVFQIQCTSQHVKVSTSLAEISL</sequence>
<dbReference type="InterPro" id="IPR020511">
    <property type="entry name" value="Uncharacterised_HI0941"/>
</dbReference>
<accession>A0A1E3XMU0</accession>
<dbReference type="Proteomes" id="UP001182304">
    <property type="component" value="Unassembled WGS sequence"/>
</dbReference>
<proteinExistence type="predicted"/>
<feature type="transmembrane region" description="Helical" evidence="1">
    <location>
        <begin position="12"/>
        <end position="32"/>
    </location>
</feature>
<evidence type="ECO:0000313" key="2">
    <source>
        <dbReference type="EMBL" id="MDA5622235.1"/>
    </source>
</evidence>
<keyword evidence="1" id="KW-0812">Transmembrane</keyword>
<dbReference type="KEGG" id="pmul:DR93_1017"/>
<dbReference type="GeneID" id="77206269"/>
<reference evidence="4 5" key="1">
    <citation type="journal article" date="2018" name="Front. Microbiol.">
        <title>Genetic and Phylogenetic Characteristics of Pasteurella multocida Isolates From Different Host Species.</title>
        <authorList>
            <person name="Peng Z."/>
            <person name="Liang W."/>
            <person name="Wang F."/>
            <person name="Xu Z."/>
            <person name="Xie Z."/>
            <person name="Lian Z."/>
            <person name="Hua L."/>
            <person name="Zhou R."/>
            <person name="Chen H."/>
            <person name="Wu B."/>
        </authorList>
    </citation>
    <scope>NUCLEOTIDE SEQUENCE [LARGE SCALE GENOMIC DNA]</scope>
    <source>
        <strain evidence="4 5">HNA06</strain>
    </source>
</reference>
<evidence type="ECO:0000313" key="5">
    <source>
        <dbReference type="Proteomes" id="UP000540079"/>
    </source>
</evidence>
<keyword evidence="1" id="KW-0472">Membrane</keyword>
<name>A0A1E3XMU0_PASMD</name>
<evidence type="ECO:0000313" key="3">
    <source>
        <dbReference type="EMBL" id="MDT3453132.1"/>
    </source>
</evidence>
<dbReference type="OMA" id="CENERII"/>
<dbReference type="AlphaFoldDB" id="A0A1E3XMU0"/>
<dbReference type="RefSeq" id="WP_005722908.1">
    <property type="nucleotide sequence ID" value="NZ_AP025519.1"/>
</dbReference>
<dbReference type="EMBL" id="JANIEN010000014">
    <property type="protein sequence ID" value="MDT3453132.1"/>
    <property type="molecule type" value="Genomic_DNA"/>
</dbReference>
<evidence type="ECO:0000313" key="4">
    <source>
        <dbReference type="EMBL" id="NNI78607.1"/>
    </source>
</evidence>
<dbReference type="EMBL" id="PPVL01000003">
    <property type="protein sequence ID" value="NNI78607.1"/>
    <property type="molecule type" value="Genomic_DNA"/>
</dbReference>
<dbReference type="Proteomes" id="UP000540079">
    <property type="component" value="Unassembled WGS sequence"/>
</dbReference>
<keyword evidence="1" id="KW-1133">Transmembrane helix</keyword>
<protein>
    <submittedName>
        <fullName evidence="2">DUF5374 domain-containing protein</fullName>
    </submittedName>
</protein>
<dbReference type="Pfam" id="PF17344">
    <property type="entry name" value="DUF5374"/>
    <property type="match status" value="1"/>
</dbReference>
<gene>
    <name evidence="4" type="ORF">C2800_04075</name>
    <name evidence="2" type="ORF">NM948_01470</name>
    <name evidence="3" type="ORF">NQF69_10160</name>
</gene>